<dbReference type="PANTHER" id="PTHR13593">
    <property type="match status" value="1"/>
</dbReference>
<dbReference type="PANTHER" id="PTHR13593:SF140">
    <property type="entry name" value="PLC-LIKE PHOSPHODIESTERASE"/>
    <property type="match status" value="1"/>
</dbReference>
<feature type="transmembrane region" description="Helical" evidence="2">
    <location>
        <begin position="838"/>
        <end position="862"/>
    </location>
</feature>
<reference evidence="3" key="1">
    <citation type="submission" date="2011-12" db="EMBL/GenBank/DDBJ databases">
        <title>The Crithidia mellificae genome.</title>
        <authorList>
            <person name="Runckel C."/>
            <person name="Flenniken M."/>
            <person name="Ruby J.G."/>
            <person name="DeRisi J."/>
        </authorList>
    </citation>
    <scope>NUCLEOTIDE SEQUENCE</scope>
    <source>
        <strain evidence="3">SF</strain>
    </source>
</reference>
<feature type="transmembrane region" description="Helical" evidence="2">
    <location>
        <begin position="1488"/>
        <end position="1507"/>
    </location>
</feature>
<feature type="transmembrane region" description="Helical" evidence="2">
    <location>
        <begin position="987"/>
        <end position="1015"/>
    </location>
</feature>
<dbReference type="EMBL" id="JQ247779">
    <property type="protein sequence ID" value="AFU73937.1"/>
    <property type="molecule type" value="Genomic_DNA"/>
</dbReference>
<proteinExistence type="predicted"/>
<evidence type="ECO:0000313" key="3">
    <source>
        <dbReference type="EMBL" id="AFU73937.1"/>
    </source>
</evidence>
<feature type="transmembrane region" description="Helical" evidence="2">
    <location>
        <begin position="883"/>
        <end position="906"/>
    </location>
</feature>
<feature type="transmembrane region" description="Helical" evidence="2">
    <location>
        <begin position="781"/>
        <end position="806"/>
    </location>
</feature>
<dbReference type="GO" id="GO:0006629">
    <property type="term" value="P:lipid metabolic process"/>
    <property type="evidence" value="ECO:0007669"/>
    <property type="project" value="InterPro"/>
</dbReference>
<dbReference type="SUPFAM" id="SSF51695">
    <property type="entry name" value="PLC-like phosphodiesterases"/>
    <property type="match status" value="1"/>
</dbReference>
<feature type="region of interest" description="Disordered" evidence="1">
    <location>
        <begin position="379"/>
        <end position="430"/>
    </location>
</feature>
<feature type="compositionally biased region" description="Polar residues" evidence="1">
    <location>
        <begin position="417"/>
        <end position="428"/>
    </location>
</feature>
<feature type="region of interest" description="Disordered" evidence="1">
    <location>
        <begin position="240"/>
        <end position="311"/>
    </location>
</feature>
<feature type="transmembrane region" description="Helical" evidence="2">
    <location>
        <begin position="1333"/>
        <end position="1354"/>
    </location>
</feature>
<feature type="compositionally biased region" description="Low complexity" evidence="1">
    <location>
        <begin position="247"/>
        <end position="256"/>
    </location>
</feature>
<dbReference type="Gene3D" id="3.20.20.190">
    <property type="entry name" value="Phosphatidylinositol (PI) phosphodiesterase"/>
    <property type="match status" value="1"/>
</dbReference>
<feature type="region of interest" description="Disordered" evidence="1">
    <location>
        <begin position="584"/>
        <end position="604"/>
    </location>
</feature>
<sequence>MPSPTHSPYGMDQSVSPFGDLDDEYVIPPASRAEQRTPGSTRNVPSAVTAAAVPNLSSNPNSHSTRNLNSDNSNTNRSSLPATQLQRRLSDFNASSSVFMDSSPTHSSSPRQACTSSLPLKATPTPSSAAPCVKNPLEHQQKLQQEQQQQQPKQEQQSQSVKLPSKLIQIPPPLRMTSPLAEPSPTRLHTQASTQSVPDESCATQPPTATKRRVGGLTRTFTSDTMPASMLEASARQLSNGFSEPNASAVSASRSRATQRPCDLTSPPRRNSEAMEATTSKEVEPAPFGSSNSGGDEEGPDDQQSSSRKRQNKVYANLVIKKPDPIDVPDNLATRDDGTIATVALPGQDQRDEAQIRAAGALGSARMPVFDRAKQVLLTPGLGNAGSPRLRHGRTASGRDDGPLGPAGMAFAADAGRNNSGSNTTPQSARGRLFNSFITPLLRTPVHRQQSSGVNSPLVVDRAVLEEPARSPSAFGDGLNDTSAEDDDVPYKTHMVWQTRQGQLRCGLSPNFLLITVNDRVCIHWYDHEEEVFETDNTYFNVVPGGRHSCYNANSSLDGEQRAMNDGDAEAFEMNHVWNAADDDQHDETVPTSHTLGRLSGKPNAMTVHPQLDKTAATKKVGSGTPLVIHVRTPRPGRVDSMGAGAVTSQMDSLGGTPWTARGIRARRPASEVFLTRQDDGGALSARGNGVSARSEPNLREGGNLLASSTIPLVTGHSRQPSTNWMLQRSITRQSLGENYQTFTICFRKPGDYYFVCSKHKRSMRLHVQVQSQKSLIRWRLVLVVGAAVLTVALIVIVVVVLAYWMQHSTYLFGEGETATDEQYIAFLNIHDLITMKLFPFLAVGVLVVLIVILAAIGWAVYRCFVPVRQGAYTRGVYTSTRRVFVLCTMLLTCALIVLLFVAFGLEMDVMNGVNQLALSLGSGVTNTLNLYSTAVLQVNYVVNETDELFPDIDLPTDQIFNITSDVSDLMSQVVRWTSFVEDIAQVAFRVVPVVIFLCMQLGLFAACLTIGALILHFRKAAVATTWMLAAGFGVFSIACGIEFAVTKLFSNVYNGVVVLRDDPANFGATLGFANGTFVSQLFSYCTITIDDVSVISGYVNDILSNVNKTLDPKAQEEFSVVFKFIEDALPDTLEALVNYTSYVQRNLDVLQKILDENTDQVNTLLTKNVVPLLQTVVSVVQTFQGLVNCQVIRDIVAAAIPIFEEEVKHYNLAVFSFLLIVFGISFVLLVFSTGATYSLRNPRRSWCNMRSGRWFRFRYSYKTHIATLMQNTAAKAREKTAVQWMVHHTQPIMYQLQTVKLVCYSACMLMFFDSILIVLFNEVSRGTRKSKMLQAISYMGCAVLLFLLLAAVFRRAIIRWIFHFCSLMCAAAVLGVSVSQAIVGFVYFGECIDHTRYEPRSLTYSSPVYLTCSATYMGYNLETAIYSIIIFFNSITVVVTLAIQIRYERNLKASFEHRHYVGILSPLEKFFPWLKCIFADYLFVKRIYHGFLIFVTVVLLICFAVLDIGQWSVIRGVQKSTLEDSDIVQVIDPTVGCNGDSRYCGLRANQIIWACAHNAHSSLEDNFVLPNHYYNITHQLSAGVRSFMVDVWYDKINASVSDEEDVYVCHSLCLMGRRPWRQLAREFKEFLDRYPQQVIMIIFEQYVNSSTLGKISDEVGLTKYVWYSDQVAPNFNPHYRWPTLQHMIDSNQRAMMFNDATAASNISVNRPEWLYYAFDFQYENYYETSSVNEWVCDIHRGWCTPDPVVVNCSDPDNSDSDACAFDSLSSSSSSQENATESDSFDSYQAYLVSLDITNCTKYGADELWKNGSAVYNAWFHTNPPNVRSKMSTLNHFITNGAGSPVQASQANQPIQVQSSTYACSSTWNTVVNILAFDFWNIANPLGTIQAMNQNLVKYGPKYNFKNDWAKMLFGTDTVSYENPSHEEKND</sequence>
<evidence type="ECO:0000256" key="2">
    <source>
        <dbReference type="SAM" id="Phobius"/>
    </source>
</evidence>
<feature type="transmembrane region" description="Helical" evidence="2">
    <location>
        <begin position="1302"/>
        <end position="1321"/>
    </location>
</feature>
<feature type="transmembrane region" description="Helical" evidence="2">
    <location>
        <begin position="1213"/>
        <end position="1240"/>
    </location>
</feature>
<feature type="transmembrane region" description="Helical" evidence="2">
    <location>
        <begin position="1027"/>
        <end position="1046"/>
    </location>
</feature>
<name>V9LTR5_CRIME</name>
<accession>V9LTR5</accession>
<dbReference type="InterPro" id="IPR051057">
    <property type="entry name" value="PI-PLC_domain"/>
</dbReference>
<dbReference type="PROSITE" id="PS50007">
    <property type="entry name" value="PIPLC_X_DOMAIN"/>
    <property type="match status" value="1"/>
</dbReference>
<dbReference type="InterPro" id="IPR017946">
    <property type="entry name" value="PLC-like_Pdiesterase_TIM-brl"/>
</dbReference>
<protein>
    <submittedName>
        <fullName evidence="3">Integral membrane protein</fullName>
    </submittedName>
</protein>
<dbReference type="GO" id="GO:0008081">
    <property type="term" value="F:phosphoric diester hydrolase activity"/>
    <property type="evidence" value="ECO:0007669"/>
    <property type="project" value="InterPro"/>
</dbReference>
<keyword evidence="2" id="KW-1133">Transmembrane helix</keyword>
<feature type="compositionally biased region" description="Polar residues" evidence="1">
    <location>
        <begin position="55"/>
        <end position="128"/>
    </location>
</feature>
<feature type="compositionally biased region" description="Polar residues" evidence="1">
    <location>
        <begin position="37"/>
        <end position="46"/>
    </location>
</feature>
<evidence type="ECO:0000256" key="1">
    <source>
        <dbReference type="SAM" id="MobiDB-lite"/>
    </source>
</evidence>
<dbReference type="Pfam" id="PF26178">
    <property type="entry name" value="PI-PLC_cat"/>
    <property type="match status" value="1"/>
</dbReference>
<feature type="transmembrane region" description="Helical" evidence="2">
    <location>
        <begin position="1425"/>
        <end position="1444"/>
    </location>
</feature>
<organism evidence="3">
    <name type="scientific">Crithidia mellificae</name>
    <dbReference type="NCBI Taxonomy" id="796356"/>
    <lineage>
        <taxon>Eukaryota</taxon>
        <taxon>Discoba</taxon>
        <taxon>Euglenozoa</taxon>
        <taxon>Kinetoplastea</taxon>
        <taxon>Metakinetoplastina</taxon>
        <taxon>Trypanosomatida</taxon>
        <taxon>Trypanosomatidae</taxon>
        <taxon>Leishmaniinae</taxon>
        <taxon>Crithidia</taxon>
    </lineage>
</organism>
<feature type="compositionally biased region" description="Low complexity" evidence="1">
    <location>
        <begin position="142"/>
        <end position="160"/>
    </location>
</feature>
<feature type="region of interest" description="Disordered" evidence="1">
    <location>
        <begin position="1"/>
        <end position="227"/>
    </location>
</feature>
<keyword evidence="2" id="KW-0812">Transmembrane</keyword>
<keyword evidence="2" id="KW-0472">Membrane</keyword>
<feature type="compositionally biased region" description="Polar residues" evidence="1">
    <location>
        <begin position="187"/>
        <end position="208"/>
    </location>
</feature>
<feature type="transmembrane region" description="Helical" evidence="2">
    <location>
        <begin position="1361"/>
        <end position="1389"/>
    </location>
</feature>